<evidence type="ECO:0000313" key="3">
    <source>
        <dbReference type="Proteomes" id="UP000295293"/>
    </source>
</evidence>
<feature type="signal peptide" evidence="1">
    <location>
        <begin position="1"/>
        <end position="22"/>
    </location>
</feature>
<protein>
    <recommendedName>
        <fullName evidence="4">Lipoprotein</fullName>
    </recommendedName>
</protein>
<gene>
    <name evidence="2" type="ORF">DFR29_11595</name>
</gene>
<sequence length="144" mass="15376">MQIRTSFHIARAALLLALLALAACTDSTAVALKEQARVAAPGGKVDAVLAELATDATVGQAYEIHLVPAGSTRFATASLRADKAAGISLHWRDAHTLLIRCEAARIFAFSNFWQSAEVENYTYTVALELDGCRYPAAAPDKDKS</sequence>
<keyword evidence="3" id="KW-1185">Reference proteome</keyword>
<accession>A0A4R6YPP3</accession>
<keyword evidence="1" id="KW-0732">Signal</keyword>
<evidence type="ECO:0000313" key="2">
    <source>
        <dbReference type="EMBL" id="TDR39705.1"/>
    </source>
</evidence>
<dbReference type="Proteomes" id="UP000295293">
    <property type="component" value="Unassembled WGS sequence"/>
</dbReference>
<evidence type="ECO:0008006" key="4">
    <source>
        <dbReference type="Google" id="ProtNLM"/>
    </source>
</evidence>
<proteinExistence type="predicted"/>
<reference evidence="2 3" key="1">
    <citation type="submission" date="2019-03" db="EMBL/GenBank/DDBJ databases">
        <title>Genomic Encyclopedia of Type Strains, Phase IV (KMG-IV): sequencing the most valuable type-strain genomes for metagenomic binning, comparative biology and taxonomic classification.</title>
        <authorList>
            <person name="Goeker M."/>
        </authorList>
    </citation>
    <scope>NUCLEOTIDE SEQUENCE [LARGE SCALE GENOMIC DNA]</scope>
    <source>
        <strain evidence="2 3">DSM 21667</strain>
    </source>
</reference>
<organism evidence="2 3">
    <name type="scientific">Tahibacter aquaticus</name>
    <dbReference type="NCBI Taxonomy" id="520092"/>
    <lineage>
        <taxon>Bacteria</taxon>
        <taxon>Pseudomonadati</taxon>
        <taxon>Pseudomonadota</taxon>
        <taxon>Gammaproteobacteria</taxon>
        <taxon>Lysobacterales</taxon>
        <taxon>Rhodanobacteraceae</taxon>
        <taxon>Tahibacter</taxon>
    </lineage>
</organism>
<name>A0A4R6YPP3_9GAMM</name>
<comment type="caution">
    <text evidence="2">The sequence shown here is derived from an EMBL/GenBank/DDBJ whole genome shotgun (WGS) entry which is preliminary data.</text>
</comment>
<dbReference type="EMBL" id="SNZH01000015">
    <property type="protein sequence ID" value="TDR39705.1"/>
    <property type="molecule type" value="Genomic_DNA"/>
</dbReference>
<evidence type="ECO:0000256" key="1">
    <source>
        <dbReference type="SAM" id="SignalP"/>
    </source>
</evidence>
<dbReference type="PROSITE" id="PS51257">
    <property type="entry name" value="PROKAR_LIPOPROTEIN"/>
    <property type="match status" value="1"/>
</dbReference>
<dbReference type="AlphaFoldDB" id="A0A4R6YPP3"/>
<feature type="chain" id="PRO_5020855230" description="Lipoprotein" evidence="1">
    <location>
        <begin position="23"/>
        <end position="144"/>
    </location>
</feature>